<name>A0A9X8N453_9ACTN</name>
<proteinExistence type="predicted"/>
<organism evidence="1 2">
    <name type="scientific">Streptomyces yunnanensis</name>
    <dbReference type="NCBI Taxonomy" id="156453"/>
    <lineage>
        <taxon>Bacteria</taxon>
        <taxon>Bacillati</taxon>
        <taxon>Actinomycetota</taxon>
        <taxon>Actinomycetes</taxon>
        <taxon>Kitasatosporales</taxon>
        <taxon>Streptomycetaceae</taxon>
        <taxon>Streptomyces</taxon>
    </lineage>
</organism>
<dbReference type="Proteomes" id="UP000184388">
    <property type="component" value="Unassembled WGS sequence"/>
</dbReference>
<dbReference type="EMBL" id="FRBK01000016">
    <property type="protein sequence ID" value="SHM90446.1"/>
    <property type="molecule type" value="Genomic_DNA"/>
</dbReference>
<comment type="caution">
    <text evidence="1">The sequence shown here is derived from an EMBL/GenBank/DDBJ whole genome shotgun (WGS) entry which is preliminary data.</text>
</comment>
<dbReference type="RefSeq" id="WP_167390825.1">
    <property type="nucleotide sequence ID" value="NZ_FRBK01000016.1"/>
</dbReference>
<protein>
    <submittedName>
        <fullName evidence="1">Uncharacterized protein</fullName>
    </submittedName>
</protein>
<sequence length="51" mass="5633">MHPARVPGLKYVLDGYPGNPGWLVTYRGLGNGLLSRGERTNGEWWGLNGFC</sequence>
<reference evidence="2" key="1">
    <citation type="submission" date="2016-11" db="EMBL/GenBank/DDBJ databases">
        <authorList>
            <person name="Jaros S."/>
            <person name="Januszkiewicz K."/>
            <person name="Wedrychowicz H."/>
        </authorList>
    </citation>
    <scope>NUCLEOTIDE SEQUENCE [LARGE SCALE GENOMIC DNA]</scope>
    <source>
        <strain evidence="2">CGMCC 4.3555</strain>
    </source>
</reference>
<dbReference type="AlphaFoldDB" id="A0A9X8N453"/>
<gene>
    <name evidence="1" type="ORF">SAMN05216268_11616</name>
</gene>
<evidence type="ECO:0000313" key="2">
    <source>
        <dbReference type="Proteomes" id="UP000184388"/>
    </source>
</evidence>
<accession>A0A9X8N453</accession>
<evidence type="ECO:0000313" key="1">
    <source>
        <dbReference type="EMBL" id="SHM90446.1"/>
    </source>
</evidence>